<comment type="caution">
    <text evidence="2">The sequence shown here is derived from an EMBL/GenBank/DDBJ whole genome shotgun (WGS) entry which is preliminary data.</text>
</comment>
<reference evidence="3 4" key="1">
    <citation type="journal article" date="2019" name="J. Gen. Appl. Microbiol.">
        <title>Aerobic degradation of cis-dichloroethene by the marine bacterium Marinobacter salsuginis strain 5N-3.</title>
        <authorList>
            <person name="Inoue Y."/>
            <person name="Fukunaga Y."/>
            <person name="Katsumata H."/>
            <person name="Ohji S."/>
            <person name="Hosoyama A."/>
            <person name="Mori K."/>
            <person name="Ando K."/>
        </authorList>
    </citation>
    <scope>NUCLEOTIDE SEQUENCE [LARGE SCALE GENOMIC DNA]</scope>
    <source>
        <strain evidence="1 3">5N-3</strain>
        <strain evidence="2 4">NBRC 109114</strain>
    </source>
</reference>
<name>A0A5M3PY23_9GAMM</name>
<organism evidence="2 4">
    <name type="scientific">Marinobacter salsuginis</name>
    <dbReference type="NCBI Taxonomy" id="418719"/>
    <lineage>
        <taxon>Bacteria</taxon>
        <taxon>Pseudomonadati</taxon>
        <taxon>Pseudomonadota</taxon>
        <taxon>Gammaproteobacteria</taxon>
        <taxon>Pseudomonadales</taxon>
        <taxon>Marinobacteraceae</taxon>
        <taxon>Marinobacter</taxon>
    </lineage>
</organism>
<dbReference type="EMBL" id="BGZI01000006">
    <property type="protein sequence ID" value="GBO87717.1"/>
    <property type="molecule type" value="Genomic_DNA"/>
</dbReference>
<evidence type="ECO:0000313" key="4">
    <source>
        <dbReference type="Proteomes" id="UP000387223"/>
    </source>
</evidence>
<dbReference type="AlphaFoldDB" id="A0A5M3PY23"/>
<keyword evidence="3" id="KW-1185">Reference proteome</keyword>
<protein>
    <submittedName>
        <fullName evidence="2">Uncharacterized protein</fullName>
    </submittedName>
</protein>
<proteinExistence type="predicted"/>
<evidence type="ECO:0000313" key="3">
    <source>
        <dbReference type="Proteomes" id="UP000340077"/>
    </source>
</evidence>
<dbReference type="Proteomes" id="UP000387223">
    <property type="component" value="Unassembled WGS sequence"/>
</dbReference>
<sequence>MDVFPAGLETCARQSLRGIAMATSARFTTVDFSQFDWLNRIDADVLLDVGDLSPDLLTVPGKDVQRLLSEVVRLVLDLPRNSTPLVVWTKGDSELLIHSDQTRIQFSSGVITVTVTAECEEHGKLRIPVPIGVGTKQSPSGLVMSTFEDLEGPEELILAWRDAIQAFAWESVLEVASVLCAEVGNDKRGLPLVPGAIAAAPNKMLVQPVARFSLMPGV</sequence>
<dbReference type="Proteomes" id="UP000340077">
    <property type="component" value="Unassembled WGS sequence"/>
</dbReference>
<accession>A0A5M3PY23</accession>
<evidence type="ECO:0000313" key="1">
    <source>
        <dbReference type="EMBL" id="GBO85780.1"/>
    </source>
</evidence>
<dbReference type="EMBL" id="BGZH01000003">
    <property type="protein sequence ID" value="GBO85780.1"/>
    <property type="molecule type" value="Genomic_DNA"/>
</dbReference>
<evidence type="ECO:0000313" key="2">
    <source>
        <dbReference type="EMBL" id="GBO87717.1"/>
    </source>
</evidence>
<gene>
    <name evidence="1" type="ORF">MS5N3_32310</name>
    <name evidence="2" type="ORF">MSSD14B_13850</name>
</gene>